<keyword evidence="3 6" id="KW-1133">Transmembrane helix</keyword>
<name>A0A9P9DXK1_9PLEO</name>
<evidence type="ECO:0000256" key="5">
    <source>
        <dbReference type="SAM" id="MobiDB-lite"/>
    </source>
</evidence>
<reference evidence="7" key="1">
    <citation type="journal article" date="2021" name="Nat. Commun.">
        <title>Genetic determinants of endophytism in the Arabidopsis root mycobiome.</title>
        <authorList>
            <person name="Mesny F."/>
            <person name="Miyauchi S."/>
            <person name="Thiergart T."/>
            <person name="Pickel B."/>
            <person name="Atanasova L."/>
            <person name="Karlsson M."/>
            <person name="Huettel B."/>
            <person name="Barry K.W."/>
            <person name="Haridas S."/>
            <person name="Chen C."/>
            <person name="Bauer D."/>
            <person name="Andreopoulos W."/>
            <person name="Pangilinan J."/>
            <person name="LaButti K."/>
            <person name="Riley R."/>
            <person name="Lipzen A."/>
            <person name="Clum A."/>
            <person name="Drula E."/>
            <person name="Henrissat B."/>
            <person name="Kohler A."/>
            <person name="Grigoriev I.V."/>
            <person name="Martin F.M."/>
            <person name="Hacquard S."/>
        </authorList>
    </citation>
    <scope>NUCLEOTIDE SEQUENCE</scope>
    <source>
        <strain evidence="7">MPI-CAGE-CH-0243</strain>
    </source>
</reference>
<evidence type="ECO:0000313" key="8">
    <source>
        <dbReference type="Proteomes" id="UP000700596"/>
    </source>
</evidence>
<dbReference type="Proteomes" id="UP000700596">
    <property type="component" value="Unassembled WGS sequence"/>
</dbReference>
<evidence type="ECO:0000313" key="7">
    <source>
        <dbReference type="EMBL" id="KAH7127056.1"/>
    </source>
</evidence>
<dbReference type="InterPro" id="IPR035992">
    <property type="entry name" value="Ricin_B-like_lectins"/>
</dbReference>
<sequence>MYADRELSIFVRERPPILSFSFVVRIWWTHLTPVTIALAINRNLTMNHQLSRRQSESPFSPRSYYRLINDNAPKLTLSTGAGWSTVNLTTLGGFSSENWQIYHQQGRYFIRNYDSLLKSQFGLDSTSSSSPKLLKTSGVRGQQWVLTKADGGWTITNVLRGENVYLAMSSGGNYTQMQTNKQGAIWQFELNSSAGLPKDPAMLIDVENVEGSVSSTISSTITSAASTSATSTSAASMSSVTMITTTNTAPASATVSQTPSGSASSTANAAPQEQGLQAGAIAGIAVGAVALVFALAVLGFLLWRRKKEKTAQQPPQYQYSDVKPVELADTPRELPSPMEPKQTYAYRVELG</sequence>
<feature type="region of interest" description="Disordered" evidence="5">
    <location>
        <begin position="249"/>
        <end position="269"/>
    </location>
</feature>
<evidence type="ECO:0000256" key="6">
    <source>
        <dbReference type="SAM" id="Phobius"/>
    </source>
</evidence>
<dbReference type="SUPFAM" id="SSF50370">
    <property type="entry name" value="Ricin B-like lectins"/>
    <property type="match status" value="1"/>
</dbReference>
<proteinExistence type="predicted"/>
<organism evidence="7 8">
    <name type="scientific">Dendryphion nanum</name>
    <dbReference type="NCBI Taxonomy" id="256645"/>
    <lineage>
        <taxon>Eukaryota</taxon>
        <taxon>Fungi</taxon>
        <taxon>Dikarya</taxon>
        <taxon>Ascomycota</taxon>
        <taxon>Pezizomycotina</taxon>
        <taxon>Dothideomycetes</taxon>
        <taxon>Pleosporomycetidae</taxon>
        <taxon>Pleosporales</taxon>
        <taxon>Torulaceae</taxon>
        <taxon>Dendryphion</taxon>
    </lineage>
</organism>
<dbReference type="PANTHER" id="PTHR15549">
    <property type="entry name" value="PAIRED IMMUNOGLOBULIN-LIKE TYPE 2 RECEPTOR"/>
    <property type="match status" value="1"/>
</dbReference>
<dbReference type="GO" id="GO:0016020">
    <property type="term" value="C:membrane"/>
    <property type="evidence" value="ECO:0007669"/>
    <property type="project" value="UniProtKB-SubCell"/>
</dbReference>
<dbReference type="CDD" id="cd12087">
    <property type="entry name" value="TM_EGFR-like"/>
    <property type="match status" value="1"/>
</dbReference>
<comment type="subcellular location">
    <subcellularLocation>
        <location evidence="1">Membrane</location>
        <topology evidence="1">Single-pass membrane protein</topology>
    </subcellularLocation>
</comment>
<dbReference type="OrthoDB" id="5344815at2759"/>
<dbReference type="InterPro" id="IPR051694">
    <property type="entry name" value="Immunoregulatory_rcpt-like"/>
</dbReference>
<evidence type="ECO:0000256" key="2">
    <source>
        <dbReference type="ARBA" id="ARBA00022692"/>
    </source>
</evidence>
<feature type="transmembrane region" description="Helical" evidence="6">
    <location>
        <begin position="280"/>
        <end position="303"/>
    </location>
</feature>
<evidence type="ECO:0008006" key="9">
    <source>
        <dbReference type="Google" id="ProtNLM"/>
    </source>
</evidence>
<dbReference type="EMBL" id="JAGMWT010000006">
    <property type="protein sequence ID" value="KAH7127056.1"/>
    <property type="molecule type" value="Genomic_DNA"/>
</dbReference>
<evidence type="ECO:0000256" key="3">
    <source>
        <dbReference type="ARBA" id="ARBA00022989"/>
    </source>
</evidence>
<evidence type="ECO:0000256" key="1">
    <source>
        <dbReference type="ARBA" id="ARBA00004167"/>
    </source>
</evidence>
<dbReference type="GO" id="GO:0071944">
    <property type="term" value="C:cell periphery"/>
    <property type="evidence" value="ECO:0007669"/>
    <property type="project" value="UniProtKB-ARBA"/>
</dbReference>
<dbReference type="AlphaFoldDB" id="A0A9P9DXK1"/>
<keyword evidence="4 6" id="KW-0472">Membrane</keyword>
<accession>A0A9P9DXK1</accession>
<keyword evidence="2 6" id="KW-0812">Transmembrane</keyword>
<protein>
    <recommendedName>
        <fullName evidence="9">Ricin B lectin domain-containing protein</fullName>
    </recommendedName>
</protein>
<gene>
    <name evidence="7" type="ORF">B0J11DRAFT_527094</name>
</gene>
<comment type="caution">
    <text evidence="7">The sequence shown here is derived from an EMBL/GenBank/DDBJ whole genome shotgun (WGS) entry which is preliminary data.</text>
</comment>
<evidence type="ECO:0000256" key="4">
    <source>
        <dbReference type="ARBA" id="ARBA00023136"/>
    </source>
</evidence>
<keyword evidence="8" id="KW-1185">Reference proteome</keyword>